<dbReference type="RefSeq" id="WP_340289480.1">
    <property type="nucleotide sequence ID" value="NZ_JBBEOI010000008.1"/>
</dbReference>
<evidence type="ECO:0000313" key="2">
    <source>
        <dbReference type="Proteomes" id="UP001595685"/>
    </source>
</evidence>
<protein>
    <recommendedName>
        <fullName evidence="3">Tyr recombinase domain-containing protein</fullName>
    </recommendedName>
</protein>
<sequence>MDGRGGLSARTIADQLGHSRISMTQDVYMGRRAVDASAARVLQAVELPPRIAAKESA</sequence>
<comment type="caution">
    <text evidence="1">The sequence shown here is derived from an EMBL/GenBank/DDBJ whole genome shotgun (WGS) entry which is preliminary data.</text>
</comment>
<accession>A0ABV7WFC8</accession>
<keyword evidence="2" id="KW-1185">Reference proteome</keyword>
<proteinExistence type="predicted"/>
<dbReference type="EMBL" id="JBHRWW010000001">
    <property type="protein sequence ID" value="MFC3687193.1"/>
    <property type="molecule type" value="Genomic_DNA"/>
</dbReference>
<evidence type="ECO:0008006" key="3">
    <source>
        <dbReference type="Google" id="ProtNLM"/>
    </source>
</evidence>
<name>A0ABV7WFC8_9MICO</name>
<reference evidence="2" key="1">
    <citation type="journal article" date="2019" name="Int. J. Syst. Evol. Microbiol.">
        <title>The Global Catalogue of Microorganisms (GCM) 10K type strain sequencing project: providing services to taxonomists for standard genome sequencing and annotation.</title>
        <authorList>
            <consortium name="The Broad Institute Genomics Platform"/>
            <consortium name="The Broad Institute Genome Sequencing Center for Infectious Disease"/>
            <person name="Wu L."/>
            <person name="Ma J."/>
        </authorList>
    </citation>
    <scope>NUCLEOTIDE SEQUENCE [LARGE SCALE GENOMIC DNA]</scope>
    <source>
        <strain evidence="2">NCAIM B.02333</strain>
    </source>
</reference>
<organism evidence="1 2">
    <name type="scientific">Aquipuribacter hungaricus</name>
    <dbReference type="NCBI Taxonomy" id="545624"/>
    <lineage>
        <taxon>Bacteria</taxon>
        <taxon>Bacillati</taxon>
        <taxon>Actinomycetota</taxon>
        <taxon>Actinomycetes</taxon>
        <taxon>Micrococcales</taxon>
        <taxon>Intrasporangiaceae</taxon>
        <taxon>Aquipuribacter</taxon>
    </lineage>
</organism>
<gene>
    <name evidence="1" type="ORF">ACFOLH_02425</name>
</gene>
<evidence type="ECO:0000313" key="1">
    <source>
        <dbReference type="EMBL" id="MFC3687193.1"/>
    </source>
</evidence>
<dbReference type="Proteomes" id="UP001595685">
    <property type="component" value="Unassembled WGS sequence"/>
</dbReference>